<accession>A0A9D4ZC55</accession>
<sequence length="375" mass="41520">MVNPRCFLDISIGGEMEGRIVIELYSDVVPRTAENFRALCTGEKGIGKETGCPLHYKGVPFHRIIKGFMIQGGDFSARNGTGGESIYGLKFEDENLNFKHERKGMLSMANAGPNTNGSQFFITTTRTSHLDGKHVVFGRVLKGMGVVRNIEHTPTGDQDCPIEEVLIANCGELQEGEDDGVAGLFSDGDMYPDWPEDLDDKPADCAWWIAAVEAIKSFGNDCFKKGDYKMALRKYRKSLRYFDICREKENIDEGLSEGSCAAEEIAREQSNNLDKMKTQILTNSSACKLKLGDAKGALLDTEFALQNGEGNVKALFRQGQAYMALSDVEAACTSFAKALELEPNDGGIKREFAIAKKKISERREKERKAFAKIFQ</sequence>
<dbReference type="PROSITE" id="PS00170">
    <property type="entry name" value="CSA_PPIASE_1"/>
    <property type="match status" value="1"/>
</dbReference>
<evidence type="ECO:0000256" key="7">
    <source>
        <dbReference type="ARBA" id="ARBA00022803"/>
    </source>
</evidence>
<dbReference type="FunFam" id="2.40.100.10:FF:000009">
    <property type="entry name" value="Peptidyl-prolyl cis-trans isomerase D"/>
    <property type="match status" value="1"/>
</dbReference>
<comment type="subcellular location">
    <subcellularLocation>
        <location evidence="2">Cytoplasm</location>
    </subcellularLocation>
</comment>
<evidence type="ECO:0000256" key="8">
    <source>
        <dbReference type="ARBA" id="ARBA00023110"/>
    </source>
</evidence>
<name>A0A9D4ZC55_ADICA</name>
<dbReference type="InterPro" id="IPR013105">
    <property type="entry name" value="TPR_2"/>
</dbReference>
<reference evidence="12" key="1">
    <citation type="submission" date="2021-01" db="EMBL/GenBank/DDBJ databases">
        <title>Adiantum capillus-veneris genome.</title>
        <authorList>
            <person name="Fang Y."/>
            <person name="Liao Q."/>
        </authorList>
    </citation>
    <scope>NUCLEOTIDE SEQUENCE</scope>
    <source>
        <strain evidence="12">H3</strain>
        <tissue evidence="12">Leaf</tissue>
    </source>
</reference>
<keyword evidence="6" id="KW-0677">Repeat</keyword>
<dbReference type="OrthoDB" id="407558at2759"/>
<dbReference type="InterPro" id="IPR029000">
    <property type="entry name" value="Cyclophilin-like_dom_sf"/>
</dbReference>
<evidence type="ECO:0000256" key="2">
    <source>
        <dbReference type="ARBA" id="ARBA00004496"/>
    </source>
</evidence>
<dbReference type="InterPro" id="IPR002130">
    <property type="entry name" value="Cyclophilin-type_PPIase_dom"/>
</dbReference>
<dbReference type="Gene3D" id="2.40.100.10">
    <property type="entry name" value="Cyclophilin-like"/>
    <property type="match status" value="1"/>
</dbReference>
<evidence type="ECO:0000256" key="9">
    <source>
        <dbReference type="ARBA" id="ARBA00023235"/>
    </source>
</evidence>
<evidence type="ECO:0000313" key="13">
    <source>
        <dbReference type="Proteomes" id="UP000886520"/>
    </source>
</evidence>
<keyword evidence="13" id="KW-1185">Reference proteome</keyword>
<dbReference type="Pfam" id="PF00160">
    <property type="entry name" value="Pro_isomerase"/>
    <property type="match status" value="1"/>
</dbReference>
<comment type="similarity">
    <text evidence="3">Belongs to the cyclophilin-type PPIase family.</text>
</comment>
<evidence type="ECO:0000313" key="12">
    <source>
        <dbReference type="EMBL" id="KAI5070103.1"/>
    </source>
</evidence>
<dbReference type="SUPFAM" id="SSF50891">
    <property type="entry name" value="Cyclophilin-like"/>
    <property type="match status" value="1"/>
</dbReference>
<dbReference type="AlphaFoldDB" id="A0A9D4ZC55"/>
<dbReference type="CDD" id="cd01926">
    <property type="entry name" value="cyclophilin_ABH_like"/>
    <property type="match status" value="1"/>
</dbReference>
<keyword evidence="7 10" id="KW-0802">TPR repeat</keyword>
<dbReference type="EC" id="5.2.1.8" evidence="4"/>
<dbReference type="SMART" id="SM00028">
    <property type="entry name" value="TPR"/>
    <property type="match status" value="2"/>
</dbReference>
<keyword evidence="8" id="KW-0697">Rotamase</keyword>
<dbReference type="Gene3D" id="1.25.40.10">
    <property type="entry name" value="Tetratricopeptide repeat domain"/>
    <property type="match status" value="1"/>
</dbReference>
<dbReference type="PROSITE" id="PS50005">
    <property type="entry name" value="TPR"/>
    <property type="match status" value="1"/>
</dbReference>
<keyword evidence="5" id="KW-0963">Cytoplasm</keyword>
<dbReference type="EMBL" id="JABFUD020000014">
    <property type="protein sequence ID" value="KAI5070103.1"/>
    <property type="molecule type" value="Genomic_DNA"/>
</dbReference>
<dbReference type="GO" id="GO:0003755">
    <property type="term" value="F:peptidyl-prolyl cis-trans isomerase activity"/>
    <property type="evidence" value="ECO:0007669"/>
    <property type="project" value="UniProtKB-KW"/>
</dbReference>
<feature type="repeat" description="TPR" evidence="10">
    <location>
        <begin position="312"/>
        <end position="345"/>
    </location>
</feature>
<keyword evidence="9" id="KW-0413">Isomerase</keyword>
<dbReference type="Proteomes" id="UP000886520">
    <property type="component" value="Chromosome 14"/>
</dbReference>
<evidence type="ECO:0000256" key="10">
    <source>
        <dbReference type="PROSITE-ProRule" id="PRU00339"/>
    </source>
</evidence>
<dbReference type="PROSITE" id="PS50072">
    <property type="entry name" value="CSA_PPIASE_2"/>
    <property type="match status" value="1"/>
</dbReference>
<dbReference type="GO" id="GO:0016018">
    <property type="term" value="F:cyclosporin A binding"/>
    <property type="evidence" value="ECO:0007669"/>
    <property type="project" value="TreeGrafter"/>
</dbReference>
<dbReference type="FunFam" id="1.25.40.10:FF:000029">
    <property type="entry name" value="peptidyl-prolyl cis-trans isomerase D"/>
    <property type="match status" value="1"/>
</dbReference>
<dbReference type="PANTHER" id="PTHR11071">
    <property type="entry name" value="PEPTIDYL-PROLYL CIS-TRANS ISOMERASE"/>
    <property type="match status" value="1"/>
</dbReference>
<dbReference type="GO" id="GO:0006457">
    <property type="term" value="P:protein folding"/>
    <property type="evidence" value="ECO:0007669"/>
    <property type="project" value="InterPro"/>
</dbReference>
<dbReference type="InterPro" id="IPR019734">
    <property type="entry name" value="TPR_rpt"/>
</dbReference>
<dbReference type="InterPro" id="IPR011990">
    <property type="entry name" value="TPR-like_helical_dom_sf"/>
</dbReference>
<gene>
    <name evidence="12" type="ORF">GOP47_0014446</name>
</gene>
<evidence type="ECO:0000256" key="1">
    <source>
        <dbReference type="ARBA" id="ARBA00000971"/>
    </source>
</evidence>
<comment type="caution">
    <text evidence="12">The sequence shown here is derived from an EMBL/GenBank/DDBJ whole genome shotgun (WGS) entry which is preliminary data.</text>
</comment>
<dbReference type="PANTHER" id="PTHR11071:SF561">
    <property type="entry name" value="PEPTIDYL-PROLYL CIS-TRANS ISOMERASE D-RELATED"/>
    <property type="match status" value="1"/>
</dbReference>
<evidence type="ECO:0000256" key="6">
    <source>
        <dbReference type="ARBA" id="ARBA00022737"/>
    </source>
</evidence>
<dbReference type="PRINTS" id="PR00153">
    <property type="entry name" value="CSAPPISMRASE"/>
</dbReference>
<dbReference type="InterPro" id="IPR020892">
    <property type="entry name" value="Cyclophilin-type_PPIase_CS"/>
</dbReference>
<evidence type="ECO:0000256" key="3">
    <source>
        <dbReference type="ARBA" id="ARBA00007365"/>
    </source>
</evidence>
<feature type="domain" description="PPIase cyclophilin-type" evidence="11">
    <location>
        <begin position="7"/>
        <end position="172"/>
    </location>
</feature>
<evidence type="ECO:0000259" key="11">
    <source>
        <dbReference type="PROSITE" id="PS50072"/>
    </source>
</evidence>
<evidence type="ECO:0000256" key="4">
    <source>
        <dbReference type="ARBA" id="ARBA00013194"/>
    </source>
</evidence>
<dbReference type="Pfam" id="PF07719">
    <property type="entry name" value="TPR_2"/>
    <property type="match status" value="1"/>
</dbReference>
<dbReference type="SUPFAM" id="SSF48452">
    <property type="entry name" value="TPR-like"/>
    <property type="match status" value="1"/>
</dbReference>
<dbReference type="PROSITE" id="PS50293">
    <property type="entry name" value="TPR_REGION"/>
    <property type="match status" value="1"/>
</dbReference>
<proteinExistence type="inferred from homology"/>
<organism evidence="12 13">
    <name type="scientific">Adiantum capillus-veneris</name>
    <name type="common">Maidenhair fern</name>
    <dbReference type="NCBI Taxonomy" id="13818"/>
    <lineage>
        <taxon>Eukaryota</taxon>
        <taxon>Viridiplantae</taxon>
        <taxon>Streptophyta</taxon>
        <taxon>Embryophyta</taxon>
        <taxon>Tracheophyta</taxon>
        <taxon>Polypodiopsida</taxon>
        <taxon>Polypodiidae</taxon>
        <taxon>Polypodiales</taxon>
        <taxon>Pteridineae</taxon>
        <taxon>Pteridaceae</taxon>
        <taxon>Vittarioideae</taxon>
        <taxon>Adiantum</taxon>
    </lineage>
</organism>
<protein>
    <recommendedName>
        <fullName evidence="4">peptidylprolyl isomerase</fullName>
        <ecNumber evidence="4">5.2.1.8</ecNumber>
    </recommendedName>
</protein>
<comment type="catalytic activity">
    <reaction evidence="1">
        <text>[protein]-peptidylproline (omega=180) = [protein]-peptidylproline (omega=0)</text>
        <dbReference type="Rhea" id="RHEA:16237"/>
        <dbReference type="Rhea" id="RHEA-COMP:10747"/>
        <dbReference type="Rhea" id="RHEA-COMP:10748"/>
        <dbReference type="ChEBI" id="CHEBI:83833"/>
        <dbReference type="ChEBI" id="CHEBI:83834"/>
        <dbReference type="EC" id="5.2.1.8"/>
    </reaction>
</comment>
<dbReference type="GO" id="GO:0005737">
    <property type="term" value="C:cytoplasm"/>
    <property type="evidence" value="ECO:0007669"/>
    <property type="project" value="UniProtKB-SubCell"/>
</dbReference>
<evidence type="ECO:0000256" key="5">
    <source>
        <dbReference type="ARBA" id="ARBA00022490"/>
    </source>
</evidence>